<gene>
    <name evidence="3" type="ORF">C8R41DRAFT_825054</name>
</gene>
<feature type="transmembrane region" description="Helical" evidence="2">
    <location>
        <begin position="453"/>
        <end position="473"/>
    </location>
</feature>
<evidence type="ECO:0000313" key="4">
    <source>
        <dbReference type="Proteomes" id="UP001150217"/>
    </source>
</evidence>
<proteinExistence type="predicted"/>
<feature type="compositionally biased region" description="Polar residues" evidence="1">
    <location>
        <begin position="358"/>
        <end position="369"/>
    </location>
</feature>
<feature type="region of interest" description="Disordered" evidence="1">
    <location>
        <begin position="347"/>
        <end position="403"/>
    </location>
</feature>
<keyword evidence="4" id="KW-1185">Reference proteome</keyword>
<organism evidence="3 4">
    <name type="scientific">Lentinula lateritia</name>
    <dbReference type="NCBI Taxonomy" id="40482"/>
    <lineage>
        <taxon>Eukaryota</taxon>
        <taxon>Fungi</taxon>
        <taxon>Dikarya</taxon>
        <taxon>Basidiomycota</taxon>
        <taxon>Agaricomycotina</taxon>
        <taxon>Agaricomycetes</taxon>
        <taxon>Agaricomycetidae</taxon>
        <taxon>Agaricales</taxon>
        <taxon>Marasmiineae</taxon>
        <taxon>Omphalotaceae</taxon>
        <taxon>Lentinula</taxon>
    </lineage>
</organism>
<name>A0ABQ8VKF6_9AGAR</name>
<keyword evidence="2" id="KW-0472">Membrane</keyword>
<comment type="caution">
    <text evidence="3">The sequence shown here is derived from an EMBL/GenBank/DDBJ whole genome shotgun (WGS) entry which is preliminary data.</text>
</comment>
<sequence>MPVATSTMVTSSVHSPSAVDFIKNHSPVYGTLSKGSKVKQSRALDKVYHRAARAFLNRNVALTHQLLDTGFKSLEGAGLNTTYLWKWDILRITFDTTLYTSPPSSSASHIPFMNEILSKSPQSFVEDMYTRSRNMFQQSENNATAALPAQILSTLVYSSLKVDAPDVGRRMIEDWLASRGDTTDLSLSWTSTSTSLTDNSMSDGYDADGSGNGDSPVDVGLVKGSDGYAKILELYCLQVLPKLGQWEYAMGFMEYECELELEPRDKLARSLQSLYAQAIDSRLPSTSSSQFSSSASLTPPASATQRAFSPAPSASSSSSSLSTTSTHTIVAATPRARVSLQGISASSNGILQEKSRSDGTITPRQQTNVKPRRGQTDTSKGKQRVETPLASSSTPSSINAHPLNPNALTPLSLPKTHLNPLPHRQNLSTFALIKASTGPLMNRIIGASSANKIASLCVVFVVVPVFSLLMRMLRRRARIPISSGLSAGTASVDLVRHRLQTVSNRSSVVIALGKILAKAWWEIIRVVIDTVKMGGSGLV</sequence>
<keyword evidence="2" id="KW-0812">Transmembrane</keyword>
<accession>A0ABQ8VKF6</accession>
<feature type="region of interest" description="Disordered" evidence="1">
    <location>
        <begin position="284"/>
        <end position="326"/>
    </location>
</feature>
<evidence type="ECO:0000313" key="3">
    <source>
        <dbReference type="EMBL" id="KAJ4496862.1"/>
    </source>
</evidence>
<protein>
    <submittedName>
        <fullName evidence="3">Uncharacterized protein</fullName>
    </submittedName>
</protein>
<dbReference type="EMBL" id="JANVFT010000025">
    <property type="protein sequence ID" value="KAJ4496862.1"/>
    <property type="molecule type" value="Genomic_DNA"/>
</dbReference>
<keyword evidence="2" id="KW-1133">Transmembrane helix</keyword>
<evidence type="ECO:0000256" key="2">
    <source>
        <dbReference type="SAM" id="Phobius"/>
    </source>
</evidence>
<feature type="compositionally biased region" description="Polar residues" evidence="1">
    <location>
        <begin position="389"/>
        <end position="399"/>
    </location>
</feature>
<dbReference type="Proteomes" id="UP001150217">
    <property type="component" value="Unassembled WGS sequence"/>
</dbReference>
<evidence type="ECO:0000256" key="1">
    <source>
        <dbReference type="SAM" id="MobiDB-lite"/>
    </source>
</evidence>
<reference evidence="3" key="1">
    <citation type="submission" date="2022-08" db="EMBL/GenBank/DDBJ databases">
        <title>A Global Phylogenomic Analysis of the Shiitake Genus Lentinula.</title>
        <authorList>
            <consortium name="DOE Joint Genome Institute"/>
            <person name="Sierra-Patev S."/>
            <person name="Min B."/>
            <person name="Naranjo-Ortiz M."/>
            <person name="Looney B."/>
            <person name="Konkel Z."/>
            <person name="Slot J.C."/>
            <person name="Sakamoto Y."/>
            <person name="Steenwyk J.L."/>
            <person name="Rokas A."/>
            <person name="Carro J."/>
            <person name="Camarero S."/>
            <person name="Ferreira P."/>
            <person name="Molpeceres G."/>
            <person name="Ruiz-Duenas F.J."/>
            <person name="Serrano A."/>
            <person name="Henrissat B."/>
            <person name="Drula E."/>
            <person name="Hughes K.W."/>
            <person name="Mata J.L."/>
            <person name="Ishikawa N.K."/>
            <person name="Vargas-Isla R."/>
            <person name="Ushijima S."/>
            <person name="Smith C.A."/>
            <person name="Ahrendt S."/>
            <person name="Andreopoulos W."/>
            <person name="He G."/>
            <person name="Labutti K."/>
            <person name="Lipzen A."/>
            <person name="Ng V."/>
            <person name="Riley R."/>
            <person name="Sandor L."/>
            <person name="Barry K."/>
            <person name="Martinez A.T."/>
            <person name="Xiao Y."/>
            <person name="Gibbons J.G."/>
            <person name="Terashima K."/>
            <person name="Grigoriev I.V."/>
            <person name="Hibbett D.S."/>
        </authorList>
    </citation>
    <scope>NUCLEOTIDE SEQUENCE</scope>
    <source>
        <strain evidence="3">RHP3577 ss4</strain>
    </source>
</reference>